<reference evidence="16" key="1">
    <citation type="submission" date="2013-06" db="EMBL/GenBank/DDBJ databases">
        <title>Quantum coherence of cryptophyte phycoerythrin.</title>
        <authorList>
            <person name="Teng C.-Y."/>
            <person name="Green B.R."/>
        </authorList>
    </citation>
    <scope>NUCLEOTIDE SEQUENCE</scope>
    <source>
        <strain evidence="16">M1627</strain>
    </source>
</reference>
<dbReference type="InterPro" id="IPR011070">
    <property type="entry name" value="Globular_prot_asu/bsu"/>
</dbReference>
<organism evidence="16">
    <name type="scientific">Chroomonas sp. M1627</name>
    <dbReference type="NCBI Taxonomy" id="478123"/>
    <lineage>
        <taxon>Eukaryota</taxon>
        <taxon>Cryptophyceae</taxon>
        <taxon>Pyrenomonadales</taxon>
        <taxon>Chroomonadaceae</taxon>
        <taxon>Chroomonas</taxon>
    </lineage>
</organism>
<protein>
    <submittedName>
        <fullName evidence="16">Phycoerythrin alpha subunit L3</fullName>
    </submittedName>
</protein>
<evidence type="ECO:0000256" key="11">
    <source>
        <dbReference type="ARBA" id="ARBA00023307"/>
    </source>
</evidence>
<evidence type="ECO:0000256" key="9">
    <source>
        <dbReference type="ARBA" id="ARBA00023078"/>
    </source>
</evidence>
<evidence type="ECO:0000256" key="13">
    <source>
        <dbReference type="ARBA" id="ARBA00033755"/>
    </source>
</evidence>
<dbReference type="GO" id="GO:0015979">
    <property type="term" value="P:photosynthesis"/>
    <property type="evidence" value="ECO:0007669"/>
    <property type="project" value="UniProtKB-KW"/>
</dbReference>
<comment type="similarity">
    <text evidence="2">Belongs to the phycoerythrin family.</text>
</comment>
<comment type="subcellular location">
    <subcellularLocation>
        <location evidence="1">Plastid</location>
        <location evidence="1">Chloroplast thylakoid membrane</location>
        <topology evidence="1">Peripheral membrane protein</topology>
        <orientation evidence="1">Lumenal side</orientation>
    </subcellularLocation>
</comment>
<name>A0A067XP74_9CRYP</name>
<sequence>MFTKTVCCLAVIGSASAFAPTMSVSANRREVIAGAGAAAVIAPVAANAKIEKGYNIKAPFITLFDNRGCEVKKDNYSGAKAGDMEDEQCIKLVMDSVVVSEATAAKKLQEFIGVKATAPGVLSISSPIKKY</sequence>
<feature type="chain" id="PRO_5001648008" evidence="14">
    <location>
        <begin position="18"/>
        <end position="131"/>
    </location>
</feature>
<accession>A0A067XP74</accession>
<evidence type="ECO:0000259" key="15">
    <source>
        <dbReference type="Pfam" id="PF02972"/>
    </source>
</evidence>
<evidence type="ECO:0000256" key="7">
    <source>
        <dbReference type="ARBA" id="ARBA00022982"/>
    </source>
</evidence>
<keyword evidence="3" id="KW-0813">Transport</keyword>
<keyword evidence="11" id="KW-0089">Bile pigment</keyword>
<dbReference type="InterPro" id="IPR004228">
    <property type="entry name" value="Phycoerythr_a"/>
</dbReference>
<evidence type="ECO:0000256" key="5">
    <source>
        <dbReference type="ARBA" id="ARBA00022531"/>
    </source>
</evidence>
<evidence type="ECO:0000256" key="8">
    <source>
        <dbReference type="ARBA" id="ARBA00022991"/>
    </source>
</evidence>
<keyword evidence="9" id="KW-0793">Thylakoid</keyword>
<dbReference type="EMBL" id="KF254468">
    <property type="protein sequence ID" value="AGR45595.1"/>
    <property type="molecule type" value="mRNA"/>
</dbReference>
<dbReference type="GO" id="GO:0030089">
    <property type="term" value="C:phycobilisome"/>
    <property type="evidence" value="ECO:0007669"/>
    <property type="project" value="InterPro"/>
</dbReference>
<dbReference type="Gene3D" id="3.90.510.10">
    <property type="entry name" value="Phycoerythrin alpha chain"/>
    <property type="match status" value="1"/>
</dbReference>
<keyword evidence="6" id="KW-0934">Plastid</keyword>
<keyword evidence="14" id="KW-0732">Signal</keyword>
<dbReference type="GO" id="GO:0009535">
    <property type="term" value="C:chloroplast thylakoid membrane"/>
    <property type="evidence" value="ECO:0007669"/>
    <property type="project" value="UniProtKB-SubCell"/>
</dbReference>
<gene>
    <name evidence="16" type="primary">cpeAL3</name>
</gene>
<evidence type="ECO:0000256" key="4">
    <source>
        <dbReference type="ARBA" id="ARBA00022528"/>
    </source>
</evidence>
<comment type="subunit">
    <text evidence="13">Heterotetramer of 2 different alpha chains and 2 identical beta chains which form 2 alpha-beta heterodimers within the heterotetramer.</text>
</comment>
<evidence type="ECO:0000256" key="1">
    <source>
        <dbReference type="ARBA" id="ARBA00004622"/>
    </source>
</evidence>
<evidence type="ECO:0000313" key="16">
    <source>
        <dbReference type="EMBL" id="AGR45595.1"/>
    </source>
</evidence>
<feature type="domain" description="Phycoerythrin alpha chain" evidence="15">
    <location>
        <begin position="57"/>
        <end position="113"/>
    </location>
</feature>
<evidence type="ECO:0000256" key="6">
    <source>
        <dbReference type="ARBA" id="ARBA00022640"/>
    </source>
</evidence>
<evidence type="ECO:0000256" key="2">
    <source>
        <dbReference type="ARBA" id="ARBA00010039"/>
    </source>
</evidence>
<dbReference type="InterPro" id="IPR037011">
    <property type="entry name" value="Phycoerythr-like_a_sf"/>
</dbReference>
<evidence type="ECO:0000256" key="12">
    <source>
        <dbReference type="ARBA" id="ARBA00033724"/>
    </source>
</evidence>
<dbReference type="AlphaFoldDB" id="A0A067XP74"/>
<comment type="function">
    <text evidence="12">Light-harvesting photosynthetic tetrapyrrole chromophore-protein from the phycobiliprotein complex.</text>
</comment>
<evidence type="ECO:0000256" key="10">
    <source>
        <dbReference type="ARBA" id="ARBA00023136"/>
    </source>
</evidence>
<keyword evidence="5" id="KW-0602">Photosynthesis</keyword>
<keyword evidence="8" id="KW-0157">Chromophore</keyword>
<keyword evidence="7" id="KW-0249">Electron transport</keyword>
<dbReference type="SUPFAM" id="SSF56568">
    <property type="entry name" value="Non-globular alpha+beta subunits of globular proteins"/>
    <property type="match status" value="1"/>
</dbReference>
<keyword evidence="10" id="KW-0472">Membrane</keyword>
<keyword evidence="4" id="KW-0150">Chloroplast</keyword>
<evidence type="ECO:0000256" key="14">
    <source>
        <dbReference type="SAM" id="SignalP"/>
    </source>
</evidence>
<evidence type="ECO:0000256" key="3">
    <source>
        <dbReference type="ARBA" id="ARBA00022448"/>
    </source>
</evidence>
<feature type="signal peptide" evidence="14">
    <location>
        <begin position="1"/>
        <end position="17"/>
    </location>
</feature>
<dbReference type="Pfam" id="PF02972">
    <property type="entry name" value="Phycoerythr_ab"/>
    <property type="match status" value="1"/>
</dbReference>
<proteinExistence type="evidence at transcript level"/>